<keyword evidence="1" id="KW-0175">Coiled coil</keyword>
<dbReference type="RefSeq" id="WP_173026416.1">
    <property type="nucleotide sequence ID" value="NZ_KP738729.1"/>
</dbReference>
<geneLocation type="plasmid" evidence="2">
    <name>pNe-1</name>
</geneLocation>
<dbReference type="EMBL" id="KP738729">
    <property type="protein sequence ID" value="AKO69701.1"/>
    <property type="molecule type" value="Genomic_DNA"/>
</dbReference>
<name>A0A0H4JMZ6_9GAMM</name>
<organism evidence="2">
    <name type="scientific">Aeromonas sp. Ne-1</name>
    <dbReference type="NCBI Taxonomy" id="1675689"/>
    <lineage>
        <taxon>Bacteria</taxon>
        <taxon>Pseudomonadati</taxon>
        <taxon>Pseudomonadota</taxon>
        <taxon>Gammaproteobacteria</taxon>
        <taxon>Aeromonadales</taxon>
        <taxon>Aeromonadaceae</taxon>
        <taxon>Aeromonas</taxon>
    </lineage>
</organism>
<keyword evidence="2" id="KW-0614">Plasmid</keyword>
<evidence type="ECO:0000313" key="2">
    <source>
        <dbReference type="EMBL" id="AKO69701.1"/>
    </source>
</evidence>
<dbReference type="AlphaFoldDB" id="A0A0H4JMZ6"/>
<proteinExistence type="predicted"/>
<evidence type="ECO:0000256" key="1">
    <source>
        <dbReference type="SAM" id="Coils"/>
    </source>
</evidence>
<sequence length="174" mass="19832">MVIIGLFVTMLQIKSSSNDYKNQINDLEKELQGQREVENVVALTKEFIEKSSVGQQKDLLTGSAKEMYEKALANKGISEDEHLENESSLEDVNIINVFSERNENNSITSYAMYQSIYEMNPNSDTEVSQRIVSFSLTATWDKTKDGYKVSDYKIDLLKDSLDDYLLKEMSENNG</sequence>
<feature type="coiled-coil region" evidence="1">
    <location>
        <begin position="10"/>
        <end position="37"/>
    </location>
</feature>
<protein>
    <submittedName>
        <fullName evidence="2">Uncharacterized protein</fullName>
    </submittedName>
</protein>
<accession>A0A0H4JMZ6</accession>
<reference evidence="2" key="1">
    <citation type="journal article" date="2015" name="Toxicon">
        <title>Production level of tetrodotoxin in Aeromonas is associated with the copy number of a plasmid.</title>
        <authorList>
            <person name="Liu J."/>
            <person name="Wei F."/>
            <person name="Lu Y."/>
            <person name="Ma T."/>
            <person name="Zhao J."/>
            <person name="Gong X."/>
            <person name="Bao B."/>
        </authorList>
    </citation>
    <scope>NUCLEOTIDE SEQUENCE</scope>
    <source>
        <strain evidence="2">Ne-1</strain>
        <plasmid evidence="2">pNe-1</plasmid>
    </source>
</reference>